<dbReference type="EMBL" id="JAKWJU010000002">
    <property type="protein sequence ID" value="MCH6159367.1"/>
    <property type="molecule type" value="Genomic_DNA"/>
</dbReference>
<name>A0ABS9SSY2_9ACTN</name>
<evidence type="ECO:0000313" key="2">
    <source>
        <dbReference type="Proteomes" id="UP001166784"/>
    </source>
</evidence>
<proteinExistence type="predicted"/>
<accession>A0ABS9SSY2</accession>
<sequence length="157" mass="17641">MIKINEGLAALYVSQEPGVPGFLWWQGEVVPESDFQTRYDMHQLFAEIVQSSRCDRRFSGVRYARNHRRLLVETNLKGFDSAVERPLLATMVIGLRKGADRLAGATDDAALVLRDNDIPLPEVPLPYALGQAEWKSRNPFDRLVGWARGQGPPRLPA</sequence>
<dbReference type="Proteomes" id="UP001166784">
    <property type="component" value="Unassembled WGS sequence"/>
</dbReference>
<gene>
    <name evidence="1" type="ORF">MMA15_02725</name>
</gene>
<comment type="caution">
    <text evidence="1">The sequence shown here is derived from an EMBL/GenBank/DDBJ whole genome shotgun (WGS) entry which is preliminary data.</text>
</comment>
<protein>
    <submittedName>
        <fullName evidence="1">Uncharacterized protein</fullName>
    </submittedName>
</protein>
<reference evidence="1" key="1">
    <citation type="submission" date="2022-03" db="EMBL/GenBank/DDBJ databases">
        <authorList>
            <person name="Santos J.D.N."/>
            <person name="Kallscheuer N."/>
            <person name="Jogler C."/>
            <person name="Lage O.M."/>
        </authorList>
    </citation>
    <scope>NUCLEOTIDE SEQUENCE</scope>
    <source>
        <strain evidence="1">M600PL45_2</strain>
    </source>
</reference>
<reference evidence="1" key="2">
    <citation type="journal article" date="2023" name="Int. J. Syst. Evol. Microbiol.">
        <title>Streptomyces marispadix sp. nov., isolated from marine beach sediment of the Northern Coast of Portugal.</title>
        <authorList>
            <person name="dos Santos J.D.N."/>
            <person name="Vitorino I.R."/>
            <person name="Kallscheuer N."/>
            <person name="Srivastava A."/>
            <person name="Krautwurst S."/>
            <person name="Marz M."/>
            <person name="Jogler C."/>
            <person name="Lobo Da Cunha A."/>
            <person name="Catita J."/>
            <person name="Goncalves H."/>
            <person name="Gonzalez I."/>
            <person name="Reyes F."/>
            <person name="Lage O.M."/>
        </authorList>
    </citation>
    <scope>NUCLEOTIDE SEQUENCE</scope>
    <source>
        <strain evidence="1">M600PL45_2</strain>
    </source>
</reference>
<organism evidence="1 2">
    <name type="scientific">Streptomyces marispadix</name>
    <dbReference type="NCBI Taxonomy" id="2922868"/>
    <lineage>
        <taxon>Bacteria</taxon>
        <taxon>Bacillati</taxon>
        <taxon>Actinomycetota</taxon>
        <taxon>Actinomycetes</taxon>
        <taxon>Kitasatosporales</taxon>
        <taxon>Streptomycetaceae</taxon>
        <taxon>Streptomyces</taxon>
    </lineage>
</organism>
<dbReference type="RefSeq" id="WP_241057325.1">
    <property type="nucleotide sequence ID" value="NZ_JAKWJU010000002.1"/>
</dbReference>
<evidence type="ECO:0000313" key="1">
    <source>
        <dbReference type="EMBL" id="MCH6159367.1"/>
    </source>
</evidence>
<keyword evidence="2" id="KW-1185">Reference proteome</keyword>